<proteinExistence type="inferred from homology"/>
<dbReference type="CDD" id="cd00818">
    <property type="entry name" value="IleRS_core"/>
    <property type="match status" value="1"/>
</dbReference>
<dbReference type="InterPro" id="IPR033709">
    <property type="entry name" value="Anticodon_Ile_ABEc"/>
</dbReference>
<dbReference type="FunFam" id="1.10.730.10:FF:000069">
    <property type="entry name" value="Isoleucyl-tRNA synthetase, putative"/>
    <property type="match status" value="1"/>
</dbReference>
<evidence type="ECO:0000256" key="3">
    <source>
        <dbReference type="ARBA" id="ARBA00022598"/>
    </source>
</evidence>
<evidence type="ECO:0000256" key="1">
    <source>
        <dbReference type="ARBA" id="ARBA00005594"/>
    </source>
</evidence>
<dbReference type="InterPro" id="IPR002301">
    <property type="entry name" value="Ile-tRNA-ligase"/>
</dbReference>
<evidence type="ECO:0000256" key="4">
    <source>
        <dbReference type="ARBA" id="ARBA00022741"/>
    </source>
</evidence>
<feature type="domain" description="Aminoacyl-tRNA synthetase class Ia" evidence="12">
    <location>
        <begin position="103"/>
        <end position="735"/>
    </location>
</feature>
<dbReference type="InterPro" id="IPR013155">
    <property type="entry name" value="M/V/L/I-tRNA-synth_anticd-bd"/>
</dbReference>
<dbReference type="InterPro" id="IPR023586">
    <property type="entry name" value="Ile-tRNA-ligase_type2"/>
</dbReference>
<dbReference type="HAMAP" id="MF_02003">
    <property type="entry name" value="Ile_tRNA_synth_type2"/>
    <property type="match status" value="1"/>
</dbReference>
<dbReference type="NCBIfam" id="TIGR00392">
    <property type="entry name" value="ileS"/>
    <property type="match status" value="1"/>
</dbReference>
<dbReference type="InterPro" id="IPR014729">
    <property type="entry name" value="Rossmann-like_a/b/a_fold"/>
</dbReference>
<dbReference type="STRING" id="67003.A0A1X0P048"/>
<dbReference type="Gene3D" id="1.10.730.10">
    <property type="entry name" value="Isoleucyl-tRNA Synthetase, Domain 1"/>
    <property type="match status" value="1"/>
</dbReference>
<protein>
    <recommendedName>
        <fullName evidence="2">isoleucine--tRNA ligase</fullName>
        <ecNumber evidence="2">6.1.1.5</ecNumber>
    </recommendedName>
    <alternativeName>
        <fullName evidence="8">Isoleucyl-tRNA synthetase</fullName>
    </alternativeName>
</protein>
<dbReference type="GO" id="GO:0004822">
    <property type="term" value="F:isoleucine-tRNA ligase activity"/>
    <property type="evidence" value="ECO:0007669"/>
    <property type="project" value="UniProtKB-EC"/>
</dbReference>
<dbReference type="PANTHER" id="PTHR42780:SF1">
    <property type="entry name" value="ISOLEUCINE--TRNA LIGASE, CYTOPLASMIC"/>
    <property type="match status" value="1"/>
</dbReference>
<keyword evidence="11" id="KW-1133">Transmembrane helix</keyword>
<feature type="domain" description="Methionyl/Valyl/Leucyl/Isoleucyl-tRNA synthetase anticodon-binding" evidence="13">
    <location>
        <begin position="787"/>
        <end position="938"/>
    </location>
</feature>
<keyword evidence="5 10" id="KW-0067">ATP-binding</keyword>
<sequence length="1158" mass="131941">MLRCITFVWRCAAKGGKDSKNHFSSARRTLIYSRMPSSNPSSVSFSLPDGGVDDGKLAKCFSSTQAGKGEGDMAACEGAKASGGGPLQNFDSELNFPKMEEEVLQHWAKVDAFRESLRQSEGKKPYTFFDGPPFATGLPHYGHLLAGTIKDTVCRYAHQTGHHVERRFGWDCHGLPIEFEIDKHLGIKSSHDVNKFGIDNYNRECESIVMRYSSEWRKTVSRMGRWIDFDNDYKTMYLSYMESVWWVFKQLWEKKLVYRGFKVMPFSTGCTTPLSNFEANQNYKDVSDPSVMVTFRTKDDPNTYMLAWTTTPWTLPSNLALCVHPDLEYVKVLDNQTKRHYIFGEARLSEVYPAKKKKGDNKNETQEPPYTIVSRMKGTDLIGTKYEPLFPYFEKTFGETAFRVISDTYVTTDTGTCIVHQAPGFGEEDCRICISNGVLSKEQLLCPVDENGAFTSEVVDFSGRYVKEADPDILKHLESRGLVHSKGSIVHSYPFCWRSETPLLYKAVDAWFVNVEAIKDRLLVANAKTEWVPDFVKTRRFSNWLEDAKDWNVSRNRYWGTPLPIWHSEDWEEVVCVGSVAELEELSGVTGITNIHRHFVDNITIPSKRPGKPPLRRVEVVFDCWFESGSMPYAQSHYPFENKEGFLEERFPADFVAEGLDQTRGWFYTMLVLGVALFDVAPFKNVVVNGLILAEDGKKMSKRLKNYPEPSIVINTHGADALRMYMINSPVVRAEPLRFREQGVKGIVKDVMLPLFNASKFFIANANYCVQAGGNVSVDVVSTNEMDRWILASTQTLQQYVKREMELYHLFNVVPGVLRFVIDLSNWYVRMNRRRMKNAVDQDDRSQALSTMLTVLFSVSRIISPIAPFVAEMLYQRIKPLLPAAQQVDSVHYLMFPDDDAKRHDEALERAMTRMMTIVDLCRVLRDRMVIPIKRPVRQVIIVHPEQSYLDDVEKVVQYIKDEVNAFDVVLSSGDEYVTTQLDANMEALGKRYRKEAPQIRKAIQAMEPEAVAQFLKTGQAELCGKSISLEDVKVLRKFKEGITDFESNTDNDVVVLVDKREDQALVDSWRAREFVNRVQQLRKKAKLVVTDVVEVYYEAEDPELANSIVNSRDQVNATIRGKWAPLAELPAGAKLIAEEDNSISGVGIRIVFTEPSA</sequence>
<gene>
    <name evidence="14" type="ORF">TM35_000081150</name>
</gene>
<keyword evidence="6 10" id="KW-0648">Protein biosynthesis</keyword>
<dbReference type="GO" id="GO:0005524">
    <property type="term" value="F:ATP binding"/>
    <property type="evidence" value="ECO:0007669"/>
    <property type="project" value="UniProtKB-KW"/>
</dbReference>
<evidence type="ECO:0000256" key="2">
    <source>
        <dbReference type="ARBA" id="ARBA00013165"/>
    </source>
</evidence>
<evidence type="ECO:0000256" key="11">
    <source>
        <dbReference type="SAM" id="Phobius"/>
    </source>
</evidence>
<comment type="caution">
    <text evidence="14">The sequence shown here is derived from an EMBL/GenBank/DDBJ whole genome shotgun (WGS) entry which is preliminary data.</text>
</comment>
<dbReference type="Pfam" id="PF08264">
    <property type="entry name" value="Anticodon_1"/>
    <property type="match status" value="1"/>
</dbReference>
<dbReference type="GO" id="GO:0006428">
    <property type="term" value="P:isoleucyl-tRNA aminoacylation"/>
    <property type="evidence" value="ECO:0007669"/>
    <property type="project" value="InterPro"/>
</dbReference>
<dbReference type="Proteomes" id="UP000192257">
    <property type="component" value="Unassembled WGS sequence"/>
</dbReference>
<dbReference type="InterPro" id="IPR001412">
    <property type="entry name" value="aa-tRNA-synth_I_CS"/>
</dbReference>
<keyword evidence="4 10" id="KW-0547">Nucleotide-binding</keyword>
<keyword evidence="15" id="KW-1185">Reference proteome</keyword>
<dbReference type="FunFam" id="3.40.50.620:FF:000133">
    <property type="entry name" value="Isoleucyl-tRNA synthetase, cytoplasmic"/>
    <property type="match status" value="1"/>
</dbReference>
<evidence type="ECO:0000259" key="13">
    <source>
        <dbReference type="Pfam" id="PF08264"/>
    </source>
</evidence>
<dbReference type="GO" id="GO:0000049">
    <property type="term" value="F:tRNA binding"/>
    <property type="evidence" value="ECO:0007669"/>
    <property type="project" value="InterPro"/>
</dbReference>
<dbReference type="PANTHER" id="PTHR42780">
    <property type="entry name" value="SOLEUCYL-TRNA SYNTHETASE"/>
    <property type="match status" value="1"/>
</dbReference>
<dbReference type="InterPro" id="IPR002300">
    <property type="entry name" value="aa-tRNA-synth_Ia"/>
</dbReference>
<dbReference type="RefSeq" id="XP_028884383.1">
    <property type="nucleotide sequence ID" value="XM_029023980.1"/>
</dbReference>
<evidence type="ECO:0000259" key="12">
    <source>
        <dbReference type="Pfam" id="PF00133"/>
    </source>
</evidence>
<dbReference type="SUPFAM" id="SSF47323">
    <property type="entry name" value="Anticodon-binding domain of a subclass of class I aminoacyl-tRNA synthetases"/>
    <property type="match status" value="1"/>
</dbReference>
<dbReference type="CDD" id="cd07961">
    <property type="entry name" value="Anticodon_Ia_Ile_ABEc"/>
    <property type="match status" value="1"/>
</dbReference>
<evidence type="ECO:0000313" key="15">
    <source>
        <dbReference type="Proteomes" id="UP000192257"/>
    </source>
</evidence>
<evidence type="ECO:0000313" key="14">
    <source>
        <dbReference type="EMBL" id="ORC90317.1"/>
    </source>
</evidence>
<dbReference type="Pfam" id="PF00133">
    <property type="entry name" value="tRNA-synt_1"/>
    <property type="match status" value="1"/>
</dbReference>
<keyword evidence="11" id="KW-0812">Transmembrane</keyword>
<evidence type="ECO:0000256" key="5">
    <source>
        <dbReference type="ARBA" id="ARBA00022840"/>
    </source>
</evidence>
<name>A0A1X0P048_9TRYP</name>
<dbReference type="SUPFAM" id="SSF52374">
    <property type="entry name" value="Nucleotidylyl transferase"/>
    <property type="match status" value="1"/>
</dbReference>
<comment type="catalytic activity">
    <reaction evidence="9">
        <text>tRNA(Ile) + L-isoleucine + ATP = L-isoleucyl-tRNA(Ile) + AMP + diphosphate</text>
        <dbReference type="Rhea" id="RHEA:11060"/>
        <dbReference type="Rhea" id="RHEA-COMP:9666"/>
        <dbReference type="Rhea" id="RHEA-COMP:9695"/>
        <dbReference type="ChEBI" id="CHEBI:30616"/>
        <dbReference type="ChEBI" id="CHEBI:33019"/>
        <dbReference type="ChEBI" id="CHEBI:58045"/>
        <dbReference type="ChEBI" id="CHEBI:78442"/>
        <dbReference type="ChEBI" id="CHEBI:78528"/>
        <dbReference type="ChEBI" id="CHEBI:456215"/>
        <dbReference type="EC" id="6.1.1.5"/>
    </reaction>
</comment>
<accession>A0A1X0P048</accession>
<dbReference type="EMBL" id="NBCO01000008">
    <property type="protein sequence ID" value="ORC90317.1"/>
    <property type="molecule type" value="Genomic_DNA"/>
</dbReference>
<dbReference type="FunFam" id="3.40.50.620:FF:000023">
    <property type="entry name" value="Isoleucyl-tRNA synthetase,cytoplasmic"/>
    <property type="match status" value="1"/>
</dbReference>
<comment type="similarity">
    <text evidence="1 10">Belongs to the class-I aminoacyl-tRNA synthetase family.</text>
</comment>
<keyword evidence="11" id="KW-0472">Membrane</keyword>
<dbReference type="PROSITE" id="PS00178">
    <property type="entry name" value="AA_TRNA_LIGASE_I"/>
    <property type="match status" value="1"/>
</dbReference>
<dbReference type="InterPro" id="IPR009008">
    <property type="entry name" value="Val/Leu/Ile-tRNA-synth_edit"/>
</dbReference>
<dbReference type="AlphaFoldDB" id="A0A1X0P048"/>
<dbReference type="Gene3D" id="3.40.50.620">
    <property type="entry name" value="HUPs"/>
    <property type="match status" value="2"/>
</dbReference>
<dbReference type="GeneID" id="39983760"/>
<dbReference type="Gene3D" id="3.90.740.10">
    <property type="entry name" value="Valyl/Leucyl/Isoleucyl-tRNA synthetase, editing domain"/>
    <property type="match status" value="1"/>
</dbReference>
<evidence type="ECO:0000256" key="6">
    <source>
        <dbReference type="ARBA" id="ARBA00022917"/>
    </source>
</evidence>
<evidence type="ECO:0000256" key="9">
    <source>
        <dbReference type="ARBA" id="ARBA00048359"/>
    </source>
</evidence>
<dbReference type="PRINTS" id="PR00984">
    <property type="entry name" value="TRNASYNTHILE"/>
</dbReference>
<dbReference type="OrthoDB" id="1706657at2759"/>
<dbReference type="Pfam" id="PF19302">
    <property type="entry name" value="DUF5915"/>
    <property type="match status" value="1"/>
</dbReference>
<feature type="transmembrane region" description="Helical" evidence="11">
    <location>
        <begin position="849"/>
        <end position="871"/>
    </location>
</feature>
<dbReference type="InterPro" id="IPR009080">
    <property type="entry name" value="tRNAsynth_Ia_anticodon-bd"/>
</dbReference>
<evidence type="ECO:0000256" key="7">
    <source>
        <dbReference type="ARBA" id="ARBA00023146"/>
    </source>
</evidence>
<organism evidence="14 15">
    <name type="scientific">Trypanosoma theileri</name>
    <dbReference type="NCBI Taxonomy" id="67003"/>
    <lineage>
        <taxon>Eukaryota</taxon>
        <taxon>Discoba</taxon>
        <taxon>Euglenozoa</taxon>
        <taxon>Kinetoplastea</taxon>
        <taxon>Metakinetoplastina</taxon>
        <taxon>Trypanosomatida</taxon>
        <taxon>Trypanosomatidae</taxon>
        <taxon>Trypanosoma</taxon>
    </lineage>
</organism>
<reference evidence="14 15" key="1">
    <citation type="submission" date="2017-03" db="EMBL/GenBank/DDBJ databases">
        <title>An alternative strategy for trypanosome survival in the mammalian bloodstream revealed through genome and transcriptome analysis of the ubiquitous bovine parasite Trypanosoma (Megatrypanum) theileri.</title>
        <authorList>
            <person name="Kelly S."/>
            <person name="Ivens A."/>
            <person name="Mott A."/>
            <person name="O'Neill E."/>
            <person name="Emms D."/>
            <person name="Macleod O."/>
            <person name="Voorheis P."/>
            <person name="Matthews J."/>
            <person name="Matthews K."/>
            <person name="Carrington M."/>
        </authorList>
    </citation>
    <scope>NUCLEOTIDE SEQUENCE [LARGE SCALE GENOMIC DNA]</scope>
    <source>
        <strain evidence="14">Edinburgh</strain>
    </source>
</reference>
<dbReference type="FunFam" id="3.90.740.10:FF:000038">
    <property type="entry name" value="Isoleucyl-tRNA synthetase"/>
    <property type="match status" value="1"/>
</dbReference>
<dbReference type="SUPFAM" id="SSF50677">
    <property type="entry name" value="ValRS/IleRS/LeuRS editing domain"/>
    <property type="match status" value="1"/>
</dbReference>
<evidence type="ECO:0000256" key="8">
    <source>
        <dbReference type="ARBA" id="ARBA00032665"/>
    </source>
</evidence>
<feature type="transmembrane region" description="Helical" evidence="11">
    <location>
        <begin position="807"/>
        <end position="829"/>
    </location>
</feature>
<dbReference type="EC" id="6.1.1.5" evidence="2"/>
<dbReference type="GO" id="GO:0002161">
    <property type="term" value="F:aminoacyl-tRNA deacylase activity"/>
    <property type="evidence" value="ECO:0007669"/>
    <property type="project" value="InterPro"/>
</dbReference>
<keyword evidence="3 10" id="KW-0436">Ligase</keyword>
<dbReference type="VEuPathDB" id="TriTrypDB:TM35_000081150"/>
<evidence type="ECO:0000256" key="10">
    <source>
        <dbReference type="RuleBase" id="RU363035"/>
    </source>
</evidence>
<keyword evidence="7 10" id="KW-0030">Aminoacyl-tRNA synthetase</keyword>